<accession>A0A3P3XMH7</accession>
<reference evidence="2" key="1">
    <citation type="submission" date="2017-02" db="EMBL/GenBank/DDBJ databases">
        <authorList>
            <person name="Regsiter A."/>
            <person name="William W."/>
        </authorList>
    </citation>
    <scope>NUCLEOTIDE SEQUENCE</scope>
    <source>
        <strain evidence="2">Bib</strain>
    </source>
</reference>
<feature type="transmembrane region" description="Helical" evidence="1">
    <location>
        <begin position="94"/>
        <end position="117"/>
    </location>
</feature>
<evidence type="ECO:0000256" key="1">
    <source>
        <dbReference type="SAM" id="Phobius"/>
    </source>
</evidence>
<keyword evidence="1" id="KW-1133">Transmembrane helix</keyword>
<feature type="transmembrane region" description="Helical" evidence="1">
    <location>
        <begin position="46"/>
        <end position="73"/>
    </location>
</feature>
<proteinExistence type="predicted"/>
<dbReference type="EMBL" id="FWDM01000037">
    <property type="protein sequence ID" value="SLM15436.1"/>
    <property type="molecule type" value="Genomic_DNA"/>
</dbReference>
<sequence>MIGFFIKKSFFDGWDNLYLLAALNGIFLLVLLLFFAVPVALGAPMWLIIIAVACAIAVLSIWDVAVSNAMYAIADGKSVHFADIKAAIPRSAKLGLVMGGINIIYGVALTVALPFYLSQKAMWGVFAGGVLFWTMILAMLILQYVPAIFARDGGTLRQIFRTSLYLFVDNPGFSIFLLLWRIVTLAISALTMLLAPGPAGSALASAVAVRLRMKKYRYIKDNPGADRRRIPWNELLLEEKELVGKRTLKGMIFPWKD</sequence>
<feature type="transmembrane region" description="Helical" evidence="1">
    <location>
        <begin position="163"/>
        <end position="183"/>
    </location>
</feature>
<organism evidence="2">
    <name type="scientific">uncultured spirochete</name>
    <dbReference type="NCBI Taxonomy" id="156406"/>
    <lineage>
        <taxon>Bacteria</taxon>
        <taxon>Pseudomonadati</taxon>
        <taxon>Spirochaetota</taxon>
        <taxon>Spirochaetia</taxon>
        <taxon>Spirochaetales</taxon>
        <taxon>environmental samples</taxon>
    </lineage>
</organism>
<dbReference type="AlphaFoldDB" id="A0A3P3XMH7"/>
<keyword evidence="1" id="KW-0812">Transmembrane</keyword>
<feature type="transmembrane region" description="Helical" evidence="1">
    <location>
        <begin position="189"/>
        <end position="211"/>
    </location>
</feature>
<feature type="transmembrane region" description="Helical" evidence="1">
    <location>
        <begin position="17"/>
        <end position="40"/>
    </location>
</feature>
<name>A0A3P3XMH7_9SPIR</name>
<keyword evidence="1" id="KW-0472">Membrane</keyword>
<protein>
    <submittedName>
        <fullName evidence="2">Uncharacterized protein</fullName>
    </submittedName>
</protein>
<gene>
    <name evidence="2" type="ORF">SPIROBIBN47_50005</name>
</gene>
<feature type="transmembrane region" description="Helical" evidence="1">
    <location>
        <begin position="123"/>
        <end position="142"/>
    </location>
</feature>
<evidence type="ECO:0000313" key="2">
    <source>
        <dbReference type="EMBL" id="SLM15436.1"/>
    </source>
</evidence>